<gene>
    <name evidence="1" type="ORF">NIES806_35770</name>
</gene>
<dbReference type="RefSeq" id="WP_027402125.1">
    <property type="nucleotide sequence ID" value="NZ_AP018316.1"/>
</dbReference>
<dbReference type="Proteomes" id="UP000218702">
    <property type="component" value="Chromosome"/>
</dbReference>
<dbReference type="InterPro" id="IPR049389">
    <property type="entry name" value="TTHA0281-like"/>
</dbReference>
<proteinExistence type="predicted"/>
<dbReference type="AlphaFoldDB" id="A0A1Z4V7C3"/>
<accession>A0A1Z4V7C3</accession>
<name>A0A1Z4V7C3_9CYAN</name>
<protein>
    <recommendedName>
        <fullName evidence="3">HicB-like antitoxin of toxin-antitoxin system domain-containing protein</fullName>
    </recommendedName>
</protein>
<dbReference type="InterPro" id="IPR035069">
    <property type="entry name" value="TTHA1013/TTHA0281-like"/>
</dbReference>
<dbReference type="EMBL" id="AP018316">
    <property type="protein sequence ID" value="BAZ87354.1"/>
    <property type="molecule type" value="Genomic_DNA"/>
</dbReference>
<evidence type="ECO:0000313" key="2">
    <source>
        <dbReference type="Proteomes" id="UP000218702"/>
    </source>
</evidence>
<dbReference type="OrthoDB" id="7068289at2"/>
<dbReference type="SUPFAM" id="SSF143100">
    <property type="entry name" value="TTHA1013/TTHA0281-like"/>
    <property type="match status" value="1"/>
</dbReference>
<dbReference type="Gene3D" id="3.30.160.250">
    <property type="match status" value="1"/>
</dbReference>
<dbReference type="Pfam" id="PF21748">
    <property type="entry name" value="UPF0150"/>
    <property type="match status" value="1"/>
</dbReference>
<organism evidence="1 2">
    <name type="scientific">Dolichospermum compactum NIES-806</name>
    <dbReference type="NCBI Taxonomy" id="1973481"/>
    <lineage>
        <taxon>Bacteria</taxon>
        <taxon>Bacillati</taxon>
        <taxon>Cyanobacteriota</taxon>
        <taxon>Cyanophyceae</taxon>
        <taxon>Nostocales</taxon>
        <taxon>Aphanizomenonaceae</taxon>
        <taxon>Dolichospermum</taxon>
        <taxon>Dolichospermum compactum</taxon>
    </lineage>
</organism>
<evidence type="ECO:0000313" key="1">
    <source>
        <dbReference type="EMBL" id="BAZ87354.1"/>
    </source>
</evidence>
<dbReference type="KEGG" id="dcm:NIES806_35770"/>
<keyword evidence="2" id="KW-1185">Reference proteome</keyword>
<sequence length="81" mass="9266">MLASYIDKAMELAVYEIIEDDGTYWGEIPGLQGVWANYKTLEGCRRELKEALSDWLALRLRLGLNIPLIEDINLNQITEPV</sequence>
<reference evidence="1 2" key="1">
    <citation type="submission" date="2017-06" db="EMBL/GenBank/DDBJ databases">
        <title>Genome sequencing of cyanobaciteial culture collection at National Institute for Environmental Studies (NIES).</title>
        <authorList>
            <person name="Hirose Y."/>
            <person name="Shimura Y."/>
            <person name="Fujisawa T."/>
            <person name="Nakamura Y."/>
            <person name="Kawachi M."/>
        </authorList>
    </citation>
    <scope>NUCLEOTIDE SEQUENCE [LARGE SCALE GENOMIC DNA]</scope>
    <source>
        <strain evidence="1 2">NIES-806</strain>
    </source>
</reference>
<evidence type="ECO:0008006" key="3">
    <source>
        <dbReference type="Google" id="ProtNLM"/>
    </source>
</evidence>